<evidence type="ECO:0000313" key="1">
    <source>
        <dbReference type="EMBL" id="MDR6376756.1"/>
    </source>
</evidence>
<dbReference type="EMBL" id="JAVDQN010000002">
    <property type="protein sequence ID" value="MDR6376756.1"/>
    <property type="molecule type" value="Genomic_DNA"/>
</dbReference>
<evidence type="ECO:0000313" key="2">
    <source>
        <dbReference type="Proteomes" id="UP001185254"/>
    </source>
</evidence>
<organism evidence="1 2">
    <name type="scientific">Paraburkholderia caledonica</name>
    <dbReference type="NCBI Taxonomy" id="134536"/>
    <lineage>
        <taxon>Bacteria</taxon>
        <taxon>Pseudomonadati</taxon>
        <taxon>Pseudomonadota</taxon>
        <taxon>Betaproteobacteria</taxon>
        <taxon>Burkholderiales</taxon>
        <taxon>Burkholderiaceae</taxon>
        <taxon>Paraburkholderia</taxon>
    </lineage>
</organism>
<gene>
    <name evidence="1" type="ORF">J2776_003456</name>
</gene>
<reference evidence="1 2" key="1">
    <citation type="submission" date="2023-07" db="EMBL/GenBank/DDBJ databases">
        <title>Sorghum-associated microbial communities from plants grown in Nebraska, USA.</title>
        <authorList>
            <person name="Schachtman D."/>
        </authorList>
    </citation>
    <scope>NUCLEOTIDE SEQUENCE [LARGE SCALE GENOMIC DNA]</scope>
    <source>
        <strain evidence="1 2">DS1039</strain>
    </source>
</reference>
<proteinExistence type="predicted"/>
<sequence length="79" mass="9058">MTATESTTEDDPGFSFSSMPVEQLFARFDELWCRGVEADRKEMEALMKVIRSLEKGCWSPLTVLSIHRPVQPPPRTWNS</sequence>
<protein>
    <submittedName>
        <fullName evidence="1">Uncharacterized protein</fullName>
    </submittedName>
</protein>
<dbReference type="RefSeq" id="WP_310066964.1">
    <property type="nucleotide sequence ID" value="NZ_JAVDQN010000002.1"/>
</dbReference>
<dbReference type="Proteomes" id="UP001185254">
    <property type="component" value="Unassembled WGS sequence"/>
</dbReference>
<comment type="caution">
    <text evidence="1">The sequence shown here is derived from an EMBL/GenBank/DDBJ whole genome shotgun (WGS) entry which is preliminary data.</text>
</comment>
<keyword evidence="2" id="KW-1185">Reference proteome</keyword>
<name>A0ABU1L0J9_9BURK</name>
<accession>A0ABU1L0J9</accession>